<feature type="binding site" evidence="8">
    <location>
        <position position="124"/>
    </location>
    <ligand>
        <name>ATP</name>
        <dbReference type="ChEBI" id="CHEBI:30616"/>
    </ligand>
</feature>
<dbReference type="InterPro" id="IPR003846">
    <property type="entry name" value="SelO"/>
</dbReference>
<evidence type="ECO:0000256" key="1">
    <source>
        <dbReference type="ARBA" id="ARBA00009747"/>
    </source>
</evidence>
<evidence type="ECO:0000256" key="4">
    <source>
        <dbReference type="ARBA" id="ARBA00022723"/>
    </source>
</evidence>
<comment type="catalytic activity">
    <reaction evidence="8">
        <text>L-seryl-[protein] + UTP = O-(5'-uridylyl)-L-seryl-[protein] + diphosphate</text>
        <dbReference type="Rhea" id="RHEA:64604"/>
        <dbReference type="Rhea" id="RHEA-COMP:9863"/>
        <dbReference type="Rhea" id="RHEA-COMP:16635"/>
        <dbReference type="ChEBI" id="CHEBI:29999"/>
        <dbReference type="ChEBI" id="CHEBI:33019"/>
        <dbReference type="ChEBI" id="CHEBI:46398"/>
        <dbReference type="ChEBI" id="CHEBI:156051"/>
    </reaction>
</comment>
<keyword evidence="6 8" id="KW-0067">ATP-binding</keyword>
<keyword evidence="4 8" id="KW-0479">Metal-binding</keyword>
<dbReference type="PANTHER" id="PTHR32057">
    <property type="entry name" value="PROTEIN ADENYLYLTRANSFERASE SELO, MITOCHONDRIAL"/>
    <property type="match status" value="1"/>
</dbReference>
<keyword evidence="11" id="KW-1185">Reference proteome</keyword>
<dbReference type="EMBL" id="JACHNA010000001">
    <property type="protein sequence ID" value="MBB4735995.1"/>
    <property type="molecule type" value="Genomic_DNA"/>
</dbReference>
<evidence type="ECO:0000313" key="10">
    <source>
        <dbReference type="EMBL" id="MBB4735995.1"/>
    </source>
</evidence>
<keyword evidence="3 8" id="KW-0548">Nucleotidyltransferase</keyword>
<feature type="binding site" evidence="8">
    <location>
        <position position="138"/>
    </location>
    <ligand>
        <name>ATP</name>
        <dbReference type="ChEBI" id="CHEBI:30616"/>
    </ligand>
</feature>
<reference evidence="10 11" key="1">
    <citation type="submission" date="2020-08" db="EMBL/GenBank/DDBJ databases">
        <title>Sequencing the genomes of 1000 actinobacteria strains.</title>
        <authorList>
            <person name="Klenk H.-P."/>
        </authorList>
    </citation>
    <scope>NUCLEOTIDE SEQUENCE [LARGE SCALE GENOMIC DNA]</scope>
    <source>
        <strain evidence="10 11">DSM 23974</strain>
    </source>
</reference>
<feature type="binding site" evidence="8">
    <location>
        <position position="137"/>
    </location>
    <ligand>
        <name>ATP</name>
        <dbReference type="ChEBI" id="CHEBI:30616"/>
    </ligand>
</feature>
<feature type="binding site" evidence="8">
    <location>
        <position position="90"/>
    </location>
    <ligand>
        <name>ATP</name>
        <dbReference type="ChEBI" id="CHEBI:30616"/>
    </ligand>
</feature>
<feature type="binding site" evidence="8">
    <location>
        <position position="279"/>
    </location>
    <ligand>
        <name>Mg(2+)</name>
        <dbReference type="ChEBI" id="CHEBI:18420"/>
    </ligand>
</feature>
<dbReference type="EC" id="2.7.7.-" evidence="8"/>
<feature type="binding site" evidence="8">
    <location>
        <position position="195"/>
    </location>
    <ligand>
        <name>ATP</name>
        <dbReference type="ChEBI" id="CHEBI:30616"/>
    </ligand>
</feature>
<dbReference type="PANTHER" id="PTHR32057:SF14">
    <property type="entry name" value="PROTEIN ADENYLYLTRANSFERASE SELO, MITOCHONDRIAL"/>
    <property type="match status" value="1"/>
</dbReference>
<evidence type="ECO:0000313" key="11">
    <source>
        <dbReference type="Proteomes" id="UP000540191"/>
    </source>
</evidence>
<dbReference type="GO" id="GO:0030145">
    <property type="term" value="F:manganese ion binding"/>
    <property type="evidence" value="ECO:0007669"/>
    <property type="project" value="UniProtKB-UniRule"/>
</dbReference>
<dbReference type="GO" id="GO:0000287">
    <property type="term" value="F:magnesium ion binding"/>
    <property type="evidence" value="ECO:0007669"/>
    <property type="project" value="UniProtKB-UniRule"/>
</dbReference>
<feature type="active site" description="Proton acceptor" evidence="8">
    <location>
        <position position="278"/>
    </location>
</feature>
<comment type="catalytic activity">
    <reaction evidence="8">
        <text>L-seryl-[protein] + ATP = 3-O-(5'-adenylyl)-L-seryl-[protein] + diphosphate</text>
        <dbReference type="Rhea" id="RHEA:58120"/>
        <dbReference type="Rhea" id="RHEA-COMP:9863"/>
        <dbReference type="Rhea" id="RHEA-COMP:15073"/>
        <dbReference type="ChEBI" id="CHEBI:29999"/>
        <dbReference type="ChEBI" id="CHEBI:30616"/>
        <dbReference type="ChEBI" id="CHEBI:33019"/>
        <dbReference type="ChEBI" id="CHEBI:142516"/>
        <dbReference type="EC" id="2.7.7.108"/>
    </reaction>
</comment>
<evidence type="ECO:0000256" key="6">
    <source>
        <dbReference type="ARBA" id="ARBA00022840"/>
    </source>
</evidence>
<comment type="similarity">
    <text evidence="1 8">Belongs to the SELO family.</text>
</comment>
<feature type="binding site" evidence="8">
    <location>
        <position position="288"/>
    </location>
    <ligand>
        <name>ATP</name>
        <dbReference type="ChEBI" id="CHEBI:30616"/>
    </ligand>
</feature>
<comment type="function">
    <text evidence="8">Nucleotidyltransferase involved in the post-translational modification of proteins. It can catalyze the addition of adenosine monophosphate (AMP) or uridine monophosphate (UMP) to a protein, resulting in modifications known as AMPylation and UMPylation.</text>
</comment>
<evidence type="ECO:0000256" key="2">
    <source>
        <dbReference type="ARBA" id="ARBA00022679"/>
    </source>
</evidence>
<feature type="binding site" evidence="8">
    <location>
        <position position="288"/>
    </location>
    <ligand>
        <name>Mg(2+)</name>
        <dbReference type="ChEBI" id="CHEBI:18420"/>
    </ligand>
</feature>
<keyword evidence="5 8" id="KW-0547">Nucleotide-binding</keyword>
<keyword evidence="7 8" id="KW-0460">Magnesium</keyword>
<feature type="binding site" evidence="8">
    <location>
        <position position="93"/>
    </location>
    <ligand>
        <name>ATP</name>
        <dbReference type="ChEBI" id="CHEBI:30616"/>
    </ligand>
</feature>
<proteinExistence type="inferred from homology"/>
<dbReference type="HAMAP" id="MF_00692">
    <property type="entry name" value="SelO"/>
    <property type="match status" value="1"/>
</dbReference>
<evidence type="ECO:0000256" key="5">
    <source>
        <dbReference type="ARBA" id="ARBA00022741"/>
    </source>
</evidence>
<comment type="caution">
    <text evidence="10">The sequence shown here is derived from an EMBL/GenBank/DDBJ whole genome shotgun (WGS) entry which is preliminary data.</text>
</comment>
<gene>
    <name evidence="8" type="primary">ydiU</name>
    <name evidence="8" type="synonym">selO</name>
    <name evidence="10" type="ORF">HDA30_001503</name>
</gene>
<evidence type="ECO:0000256" key="8">
    <source>
        <dbReference type="HAMAP-Rule" id="MF_00692"/>
    </source>
</evidence>
<dbReference type="AlphaFoldDB" id="A0A7W7GPP3"/>
<dbReference type="GO" id="GO:0070733">
    <property type="term" value="F:AMPylase activity"/>
    <property type="evidence" value="ECO:0007669"/>
    <property type="project" value="UniProtKB-EC"/>
</dbReference>
<keyword evidence="2 8" id="KW-0808">Transferase</keyword>
<feature type="binding site" evidence="8">
    <location>
        <position position="92"/>
    </location>
    <ligand>
        <name>ATP</name>
        <dbReference type="ChEBI" id="CHEBI:30616"/>
    </ligand>
</feature>
<evidence type="ECO:0000256" key="3">
    <source>
        <dbReference type="ARBA" id="ARBA00022695"/>
    </source>
</evidence>
<comment type="catalytic activity">
    <reaction evidence="8">
        <text>L-threonyl-[protein] + ATP = 3-O-(5'-adenylyl)-L-threonyl-[protein] + diphosphate</text>
        <dbReference type="Rhea" id="RHEA:54292"/>
        <dbReference type="Rhea" id="RHEA-COMP:11060"/>
        <dbReference type="Rhea" id="RHEA-COMP:13847"/>
        <dbReference type="ChEBI" id="CHEBI:30013"/>
        <dbReference type="ChEBI" id="CHEBI:30616"/>
        <dbReference type="ChEBI" id="CHEBI:33019"/>
        <dbReference type="ChEBI" id="CHEBI:138113"/>
        <dbReference type="EC" id="2.7.7.108"/>
    </reaction>
</comment>
<dbReference type="RefSeq" id="WP_184241569.1">
    <property type="nucleotide sequence ID" value="NZ_JACHNA010000001.1"/>
</dbReference>
<comment type="cofactor">
    <cofactor evidence="8">
        <name>Mg(2+)</name>
        <dbReference type="ChEBI" id="CHEBI:18420"/>
    </cofactor>
    <cofactor evidence="8">
        <name>Mn(2+)</name>
        <dbReference type="ChEBI" id="CHEBI:29035"/>
    </cofactor>
</comment>
<comment type="catalytic activity">
    <reaction evidence="8">
        <text>L-tyrosyl-[protein] + ATP = O-(5'-adenylyl)-L-tyrosyl-[protein] + diphosphate</text>
        <dbReference type="Rhea" id="RHEA:54288"/>
        <dbReference type="Rhea" id="RHEA-COMP:10136"/>
        <dbReference type="Rhea" id="RHEA-COMP:13846"/>
        <dbReference type="ChEBI" id="CHEBI:30616"/>
        <dbReference type="ChEBI" id="CHEBI:33019"/>
        <dbReference type="ChEBI" id="CHEBI:46858"/>
        <dbReference type="ChEBI" id="CHEBI:83624"/>
        <dbReference type="EC" id="2.7.7.108"/>
    </reaction>
</comment>
<dbReference type="EC" id="2.7.7.108" evidence="8"/>
<protein>
    <recommendedName>
        <fullName evidence="8">Protein nucleotidyltransferase YdiU</fullName>
        <ecNumber evidence="8">2.7.7.-</ecNumber>
    </recommendedName>
    <alternativeName>
        <fullName evidence="8">Protein adenylyltransferase YdiU</fullName>
        <ecNumber evidence="8">2.7.7.108</ecNumber>
    </alternativeName>
    <alternativeName>
        <fullName evidence="8">Protein uridylyltransferase YdiU</fullName>
        <ecNumber evidence="8">2.7.7.-</ecNumber>
    </alternativeName>
</protein>
<organism evidence="10 11">
    <name type="scientific">Micrococcus cohnii</name>
    <dbReference type="NCBI Taxonomy" id="993416"/>
    <lineage>
        <taxon>Bacteria</taxon>
        <taxon>Bacillati</taxon>
        <taxon>Actinomycetota</taxon>
        <taxon>Actinomycetes</taxon>
        <taxon>Micrococcales</taxon>
        <taxon>Micrococcaceae</taxon>
        <taxon>Micrococcus</taxon>
    </lineage>
</organism>
<comment type="catalytic activity">
    <reaction evidence="8">
        <text>L-tyrosyl-[protein] + UTP = O-(5'-uridylyl)-L-tyrosyl-[protein] + diphosphate</text>
        <dbReference type="Rhea" id="RHEA:83887"/>
        <dbReference type="Rhea" id="RHEA-COMP:10136"/>
        <dbReference type="Rhea" id="RHEA-COMP:20238"/>
        <dbReference type="ChEBI" id="CHEBI:33019"/>
        <dbReference type="ChEBI" id="CHEBI:46398"/>
        <dbReference type="ChEBI" id="CHEBI:46858"/>
        <dbReference type="ChEBI" id="CHEBI:90602"/>
    </reaction>
</comment>
<comment type="catalytic activity">
    <reaction evidence="8">
        <text>L-histidyl-[protein] + UTP = N(tele)-(5'-uridylyl)-L-histidyl-[protein] + diphosphate</text>
        <dbReference type="Rhea" id="RHEA:83891"/>
        <dbReference type="Rhea" id="RHEA-COMP:9745"/>
        <dbReference type="Rhea" id="RHEA-COMP:20239"/>
        <dbReference type="ChEBI" id="CHEBI:29979"/>
        <dbReference type="ChEBI" id="CHEBI:33019"/>
        <dbReference type="ChEBI" id="CHEBI:46398"/>
        <dbReference type="ChEBI" id="CHEBI:233474"/>
    </reaction>
</comment>
<accession>A0A7W7GPP3</accession>
<dbReference type="Proteomes" id="UP000540191">
    <property type="component" value="Unassembled WGS sequence"/>
</dbReference>
<name>A0A7W7GPP3_9MICC</name>
<feature type="binding site" evidence="8">
    <location>
        <position position="188"/>
    </location>
    <ligand>
        <name>ATP</name>
        <dbReference type="ChEBI" id="CHEBI:30616"/>
    </ligand>
</feature>
<evidence type="ECO:0000256" key="7">
    <source>
        <dbReference type="ARBA" id="ARBA00022842"/>
    </source>
</evidence>
<sequence>MPTSVQPALAHRFADRFPELSVAHDAAPTQHRTLLALNEPLAAELGLDPDWLRTDAGVRLLTGEAPGPHARPVAQGYAGHQFGGYSPVLGDGRALLLGELNRPSAREPSRADTGLTDLVDLHLKGSGRTPFSRPGSDGLAAVGPMLRELVIGEALHAIGVPTTRALAVAATGVTVQRDRPLPGAVLSRTAASHLRVGTFQYAAALAHQRSQQGDDASDLVARLVDESLRRHHPAADPGLDSPVSERARALLAAVVRSQAELVTRWMLIGFVHGVMNTDNMTISGESIDFGPCAFMEAFDPDAVFSSIDRAGRYAFGNQPAAAQWNLARFAETLLPLLAGTTEAAVEIAQDELAGFARHQSRAWLDGLRAKLGLGAAAAVDDAQVGGLADRLFPLLAEHGVDWTAFWANLADLAPGDDRPQVAVDADPFVPVPAALQTWYDEWASLGPDREAMRRANPRRIPRNRPLDAALTSAEAGDLADVERILAAVRDPFTPRADAPDLERPASPDAGPFVTYCGT</sequence>
<feature type="region of interest" description="Disordered" evidence="9">
    <location>
        <begin position="495"/>
        <end position="518"/>
    </location>
</feature>
<dbReference type="GO" id="GO:0005524">
    <property type="term" value="F:ATP binding"/>
    <property type="evidence" value="ECO:0007669"/>
    <property type="project" value="UniProtKB-UniRule"/>
</dbReference>
<dbReference type="Pfam" id="PF02696">
    <property type="entry name" value="SelO"/>
    <property type="match status" value="1"/>
</dbReference>
<evidence type="ECO:0000256" key="9">
    <source>
        <dbReference type="SAM" id="MobiDB-lite"/>
    </source>
</evidence>
<keyword evidence="8" id="KW-0464">Manganese</keyword>